<feature type="domain" description="Peptidase M13 N-terminal" evidence="9">
    <location>
        <begin position="120"/>
        <end position="513"/>
    </location>
</feature>
<name>A0ABN8NT67_9CNID</name>
<evidence type="ECO:0000256" key="5">
    <source>
        <dbReference type="ARBA" id="ARBA00022833"/>
    </source>
</evidence>
<keyword evidence="4" id="KW-0378">Hydrolase</keyword>
<feature type="domain" description="Peptidase M13 C-terminal" evidence="8">
    <location>
        <begin position="572"/>
        <end position="774"/>
    </location>
</feature>
<organism evidence="10 11">
    <name type="scientific">Porites lobata</name>
    <dbReference type="NCBI Taxonomy" id="104759"/>
    <lineage>
        <taxon>Eukaryota</taxon>
        <taxon>Metazoa</taxon>
        <taxon>Cnidaria</taxon>
        <taxon>Anthozoa</taxon>
        <taxon>Hexacorallia</taxon>
        <taxon>Scleractinia</taxon>
        <taxon>Fungiina</taxon>
        <taxon>Poritidae</taxon>
        <taxon>Porites</taxon>
    </lineage>
</organism>
<evidence type="ECO:0000256" key="4">
    <source>
        <dbReference type="ARBA" id="ARBA00022801"/>
    </source>
</evidence>
<dbReference type="EMBL" id="CALNXK010000036">
    <property type="protein sequence ID" value="CAH3121419.1"/>
    <property type="molecule type" value="Genomic_DNA"/>
</dbReference>
<evidence type="ECO:0000256" key="1">
    <source>
        <dbReference type="ARBA" id="ARBA00001947"/>
    </source>
</evidence>
<keyword evidence="7" id="KW-0472">Membrane</keyword>
<dbReference type="Proteomes" id="UP001159405">
    <property type="component" value="Unassembled WGS sequence"/>
</dbReference>
<proteinExistence type="predicted"/>
<reference evidence="10 11" key="1">
    <citation type="submission" date="2022-05" db="EMBL/GenBank/DDBJ databases">
        <authorList>
            <consortium name="Genoscope - CEA"/>
            <person name="William W."/>
        </authorList>
    </citation>
    <scope>NUCLEOTIDE SEQUENCE [LARGE SCALE GENOMIC DNA]</scope>
</reference>
<dbReference type="InterPro" id="IPR018497">
    <property type="entry name" value="Peptidase_M13_C"/>
</dbReference>
<feature type="transmembrane region" description="Helical" evidence="7">
    <location>
        <begin position="42"/>
        <end position="66"/>
    </location>
</feature>
<dbReference type="InterPro" id="IPR042089">
    <property type="entry name" value="Peptidase_M13_dom_2"/>
</dbReference>
<dbReference type="Pfam" id="PF01431">
    <property type="entry name" value="Peptidase_M13"/>
    <property type="match status" value="1"/>
</dbReference>
<dbReference type="SUPFAM" id="SSF55486">
    <property type="entry name" value="Metalloproteases ('zincins'), catalytic domain"/>
    <property type="match status" value="1"/>
</dbReference>
<keyword evidence="6" id="KW-0482">Metalloprotease</keyword>
<keyword evidence="3" id="KW-0479">Metal-binding</keyword>
<accession>A0ABN8NT67</accession>
<evidence type="ECO:0000313" key="11">
    <source>
        <dbReference type="Proteomes" id="UP001159405"/>
    </source>
</evidence>
<dbReference type="PROSITE" id="PS51885">
    <property type="entry name" value="NEPRILYSIN"/>
    <property type="match status" value="1"/>
</dbReference>
<evidence type="ECO:0000256" key="2">
    <source>
        <dbReference type="ARBA" id="ARBA00022670"/>
    </source>
</evidence>
<evidence type="ECO:0000259" key="8">
    <source>
        <dbReference type="Pfam" id="PF01431"/>
    </source>
</evidence>
<keyword evidence="7" id="KW-0812">Transmembrane</keyword>
<keyword evidence="11" id="KW-1185">Reference proteome</keyword>
<dbReference type="PANTHER" id="PTHR11733:SF240">
    <property type="entry name" value="GH14155P-RELATED"/>
    <property type="match status" value="1"/>
</dbReference>
<sequence length="775" mass="89997">MDPVNLTVEMRDVYQKPKKRQGSSGSSSLPVERKKSKHCSMLVKSLVLVIVLLVLCCLVLLSLYLIERDRNSQPEEKMMSVNSTSQTSKQQSHYGGLCWSRDCLQAASDLLNSIDPSVDPCEDFYQYACGGWLKKNPLTPGKFSWNQFEKLSDENGKLVEKILTDKELRAIYSKEEAVWKALAYYESCLDKDEIEKLKGKPLERLIQQYGSWSITDKSWKEEDWELITNLARIHKYLALPIFFTTTVAIDNKNSSQYIMTMRESSIAMSRRQHLTNDTESHRIREAFKDLMRNLTKKLGAVEGSEDDLMKTFEFEKELAKISTPPFMMRRFEQAYRKLTISKLQKYTGAFINWADYFKRMMEENQFKVTDQTEIVVYALEYLKNLVKLLKITPKRTVANYVMWRVVKSKYLSLSSDFVELFKSYYIQAFNHWSESDDKMICQMRTMREFGVPVSKVFLDQKFYGDSRKTAMDMTADVRAAFVDILMRQDWMDDETKKAAKLKAEYLSENIGYPDYIVDVKYLTEQYKEVKIDPKTFFDNHVSAERNTNLRILAKAGTVVDKSQWQKLPTETNAFYSYPENKVVFPAAILQPPFYNVRYPSAINYGAIGGVMAHELTHGFDNKGKMFDIKGNRRKWWSNETLVNFERKSVCLVDQYSNFTFYGRKVDGKKTLSENIADGGGVTVALEAYRKWVKEHWEEPRLPGMMLTNEQVFFISFARNWCGHYSERAISLASFGDHSPKPWRVNGTLMNSPEFSKAFNCPLGSPMNPKKKCKVW</sequence>
<keyword evidence="2" id="KW-0645">Protease</keyword>
<comment type="caution">
    <text evidence="10">The sequence shown here is derived from an EMBL/GenBank/DDBJ whole genome shotgun (WGS) entry which is preliminary data.</text>
</comment>
<dbReference type="PANTHER" id="PTHR11733">
    <property type="entry name" value="ZINC METALLOPROTEASE FAMILY M13 NEPRILYSIN-RELATED"/>
    <property type="match status" value="1"/>
</dbReference>
<comment type="cofactor">
    <cofactor evidence="1">
        <name>Zn(2+)</name>
        <dbReference type="ChEBI" id="CHEBI:29105"/>
    </cofactor>
</comment>
<dbReference type="InterPro" id="IPR000718">
    <property type="entry name" value="Peptidase_M13"/>
</dbReference>
<dbReference type="Gene3D" id="1.10.1380.10">
    <property type="entry name" value="Neutral endopeptidase , domain2"/>
    <property type="match status" value="1"/>
</dbReference>
<evidence type="ECO:0000259" key="9">
    <source>
        <dbReference type="Pfam" id="PF05649"/>
    </source>
</evidence>
<keyword evidence="7" id="KW-1133">Transmembrane helix</keyword>
<dbReference type="CDD" id="cd08662">
    <property type="entry name" value="M13"/>
    <property type="match status" value="1"/>
</dbReference>
<dbReference type="InterPro" id="IPR008753">
    <property type="entry name" value="Peptidase_M13_N"/>
</dbReference>
<dbReference type="InterPro" id="IPR024079">
    <property type="entry name" value="MetalloPept_cat_dom_sf"/>
</dbReference>
<dbReference type="PRINTS" id="PR00786">
    <property type="entry name" value="NEPRILYSIN"/>
</dbReference>
<evidence type="ECO:0008006" key="12">
    <source>
        <dbReference type="Google" id="ProtNLM"/>
    </source>
</evidence>
<evidence type="ECO:0000256" key="3">
    <source>
        <dbReference type="ARBA" id="ARBA00022723"/>
    </source>
</evidence>
<evidence type="ECO:0000256" key="6">
    <source>
        <dbReference type="ARBA" id="ARBA00023049"/>
    </source>
</evidence>
<dbReference type="Pfam" id="PF05649">
    <property type="entry name" value="Peptidase_M13_N"/>
    <property type="match status" value="1"/>
</dbReference>
<protein>
    <recommendedName>
        <fullName evidence="12">Endothelin-converting enzyme 1</fullName>
    </recommendedName>
</protein>
<evidence type="ECO:0000256" key="7">
    <source>
        <dbReference type="SAM" id="Phobius"/>
    </source>
</evidence>
<gene>
    <name evidence="10" type="ORF">PLOB_00028824</name>
</gene>
<evidence type="ECO:0000313" key="10">
    <source>
        <dbReference type="EMBL" id="CAH3121419.1"/>
    </source>
</evidence>
<dbReference type="Gene3D" id="3.40.390.10">
    <property type="entry name" value="Collagenase (Catalytic Domain)"/>
    <property type="match status" value="1"/>
</dbReference>
<keyword evidence="5" id="KW-0862">Zinc</keyword>